<dbReference type="EMBL" id="CP002830">
    <property type="protein sequence ID" value="AEI66269.1"/>
    <property type="molecule type" value="Genomic_DNA"/>
</dbReference>
<name>F8CHF1_MYXFH</name>
<accession>F8CHF1</accession>
<feature type="transmembrane region" description="Helical" evidence="2">
    <location>
        <begin position="12"/>
        <end position="34"/>
    </location>
</feature>
<dbReference type="AlphaFoldDB" id="F8CHF1"/>
<gene>
    <name evidence="3" type="ordered locus">LILAB_21845</name>
</gene>
<dbReference type="STRING" id="483219.LILAB_21845"/>
<keyword evidence="2" id="KW-0812">Transmembrane</keyword>
<feature type="region of interest" description="Disordered" evidence="1">
    <location>
        <begin position="53"/>
        <end position="83"/>
    </location>
</feature>
<evidence type="ECO:0000313" key="3">
    <source>
        <dbReference type="EMBL" id="AEI66269.1"/>
    </source>
</evidence>
<proteinExistence type="predicted"/>
<organism evidence="3 4">
    <name type="scientific">Myxococcus fulvus (strain ATCC BAA-855 / HW-1)</name>
    <dbReference type="NCBI Taxonomy" id="483219"/>
    <lineage>
        <taxon>Bacteria</taxon>
        <taxon>Pseudomonadati</taxon>
        <taxon>Myxococcota</taxon>
        <taxon>Myxococcia</taxon>
        <taxon>Myxococcales</taxon>
        <taxon>Cystobacterineae</taxon>
        <taxon>Myxococcaceae</taxon>
        <taxon>Myxococcus</taxon>
    </lineage>
</organism>
<dbReference type="KEGG" id="mfu:LILAB_21845"/>
<dbReference type="HOGENOM" id="CLU_2539032_0_0_7"/>
<evidence type="ECO:0000313" key="4">
    <source>
        <dbReference type="Proteomes" id="UP000000488"/>
    </source>
</evidence>
<evidence type="ECO:0000256" key="2">
    <source>
        <dbReference type="SAM" id="Phobius"/>
    </source>
</evidence>
<protein>
    <submittedName>
        <fullName evidence="3">Uncharacterized protein</fullName>
    </submittedName>
</protein>
<dbReference type="Proteomes" id="UP000000488">
    <property type="component" value="Chromosome"/>
</dbReference>
<keyword evidence="2" id="KW-0472">Membrane</keyword>
<reference evidence="3 4" key="1">
    <citation type="journal article" date="2011" name="J. Bacteriol.">
        <title>Genome sequence of the halotolerant marine bacterium Myxococcus fulvus HW-1.</title>
        <authorList>
            <person name="Li Z.F."/>
            <person name="Li X."/>
            <person name="Liu H."/>
            <person name="Liu X."/>
            <person name="Han K."/>
            <person name="Wu Z.H."/>
            <person name="Hu W."/>
            <person name="Li F.F."/>
            <person name="Li Y.Z."/>
        </authorList>
    </citation>
    <scope>NUCLEOTIDE SEQUENCE [LARGE SCALE GENOMIC DNA]</scope>
    <source>
        <strain evidence="4">ATCC BAA-855 / HW-1</strain>
    </source>
</reference>
<keyword evidence="2" id="KW-1133">Transmembrane helix</keyword>
<sequence>MQSQRGKFLGPLSIVVAVFGLVVVVVTGAATFFGGTKLRPLFGMSPEALERNAAEGRNLGRRAPDAGLAQVPDAGDTASVATP</sequence>
<evidence type="ECO:0000256" key="1">
    <source>
        <dbReference type="SAM" id="MobiDB-lite"/>
    </source>
</evidence>